<feature type="domain" description="Thioesterase" evidence="1">
    <location>
        <begin position="41"/>
        <end position="109"/>
    </location>
</feature>
<evidence type="ECO:0000313" key="3">
    <source>
        <dbReference type="Proteomes" id="UP000002601"/>
    </source>
</evidence>
<evidence type="ECO:0000259" key="1">
    <source>
        <dbReference type="Pfam" id="PF03061"/>
    </source>
</evidence>
<dbReference type="CDD" id="cd03443">
    <property type="entry name" value="PaaI_thioesterase"/>
    <property type="match status" value="1"/>
</dbReference>
<accession>C6BWX4</accession>
<dbReference type="OrthoDB" id="5323777at2"/>
<dbReference type="Pfam" id="PF03061">
    <property type="entry name" value="4HBT"/>
    <property type="match status" value="1"/>
</dbReference>
<dbReference type="STRING" id="526222.Desal_0387"/>
<gene>
    <name evidence="2" type="ordered locus">Desal_0387</name>
</gene>
<proteinExistence type="predicted"/>
<dbReference type="RefSeq" id="WP_012765980.1">
    <property type="nucleotide sequence ID" value="NC_012881.1"/>
</dbReference>
<dbReference type="eggNOG" id="COG2050">
    <property type="taxonomic scope" value="Bacteria"/>
</dbReference>
<evidence type="ECO:0000313" key="2">
    <source>
        <dbReference type="EMBL" id="ACS78454.1"/>
    </source>
</evidence>
<dbReference type="HOGENOM" id="CLU_124322_0_1_7"/>
<protein>
    <submittedName>
        <fullName evidence="2">Thioesterase superfamily protein</fullName>
    </submittedName>
</protein>
<dbReference type="PANTHER" id="PTHR42856">
    <property type="entry name" value="ACYL-COENZYME A THIOESTERASE PAAI"/>
    <property type="match status" value="1"/>
</dbReference>
<reference evidence="2 3" key="1">
    <citation type="submission" date="2009-06" db="EMBL/GenBank/DDBJ databases">
        <title>Complete sequence of Desulfovibrio salexigens DSM 2638.</title>
        <authorList>
            <consortium name="US DOE Joint Genome Institute"/>
            <person name="Lucas S."/>
            <person name="Copeland A."/>
            <person name="Lapidus A."/>
            <person name="Glavina del Rio T."/>
            <person name="Tice H."/>
            <person name="Bruce D."/>
            <person name="Goodwin L."/>
            <person name="Pitluck S."/>
            <person name="Munk A.C."/>
            <person name="Brettin T."/>
            <person name="Detter J.C."/>
            <person name="Han C."/>
            <person name="Tapia R."/>
            <person name="Larimer F."/>
            <person name="Land M."/>
            <person name="Hauser L."/>
            <person name="Kyrpides N."/>
            <person name="Anderson I."/>
            <person name="Wall J.D."/>
            <person name="Arkin A.P."/>
            <person name="Dehal P."/>
            <person name="Chivian D."/>
            <person name="Giles B."/>
            <person name="Hazen T.C."/>
        </authorList>
    </citation>
    <scope>NUCLEOTIDE SEQUENCE [LARGE SCALE GENOMIC DNA]</scope>
    <source>
        <strain evidence="3">ATCC 14822 / DSM 2638 / NCIMB 8403 / VKM B-1763</strain>
    </source>
</reference>
<sequence length="129" mass="13817">MDINTHEQIDRVLCGEPVSVFEGGSEVRMECTANMAADTSGLVHGGFIFGMADYAAMLTVNHPNVVLAGAESRFLKPSKVGDVLIAKASEQEKDGRKHIVKVDVSCNEEVVFSGTFTCFVTKEHVLAGA</sequence>
<dbReference type="KEGG" id="dsa:Desal_0387"/>
<organism evidence="2 3">
    <name type="scientific">Maridesulfovibrio salexigens (strain ATCC 14822 / DSM 2638 / NCIMB 8403 / VKM B-1763)</name>
    <name type="common">Desulfovibrio salexigens</name>
    <dbReference type="NCBI Taxonomy" id="526222"/>
    <lineage>
        <taxon>Bacteria</taxon>
        <taxon>Pseudomonadati</taxon>
        <taxon>Thermodesulfobacteriota</taxon>
        <taxon>Desulfovibrionia</taxon>
        <taxon>Desulfovibrionales</taxon>
        <taxon>Desulfovibrionaceae</taxon>
        <taxon>Maridesulfovibrio</taxon>
    </lineage>
</organism>
<dbReference type="PANTHER" id="PTHR42856:SF1">
    <property type="entry name" value="ACYL-COENZYME A THIOESTERASE PAAI"/>
    <property type="match status" value="1"/>
</dbReference>
<dbReference type="SUPFAM" id="SSF54637">
    <property type="entry name" value="Thioesterase/thiol ester dehydrase-isomerase"/>
    <property type="match status" value="1"/>
</dbReference>
<dbReference type="InterPro" id="IPR006683">
    <property type="entry name" value="Thioestr_dom"/>
</dbReference>
<dbReference type="InterPro" id="IPR029069">
    <property type="entry name" value="HotDog_dom_sf"/>
</dbReference>
<dbReference type="InterPro" id="IPR052723">
    <property type="entry name" value="Acyl-CoA_thioesterase_PaaI"/>
</dbReference>
<dbReference type="AlphaFoldDB" id="C6BWX4"/>
<keyword evidence="3" id="KW-1185">Reference proteome</keyword>
<dbReference type="GO" id="GO:0016289">
    <property type="term" value="F:acyl-CoA hydrolase activity"/>
    <property type="evidence" value="ECO:0007669"/>
    <property type="project" value="TreeGrafter"/>
</dbReference>
<dbReference type="Proteomes" id="UP000002601">
    <property type="component" value="Chromosome"/>
</dbReference>
<dbReference type="EMBL" id="CP001649">
    <property type="protein sequence ID" value="ACS78454.1"/>
    <property type="molecule type" value="Genomic_DNA"/>
</dbReference>
<name>C6BWX4_MARSD</name>
<dbReference type="Gene3D" id="3.10.129.10">
    <property type="entry name" value="Hotdog Thioesterase"/>
    <property type="match status" value="1"/>
</dbReference>